<proteinExistence type="predicted"/>
<feature type="domain" description="TcaA second" evidence="6">
    <location>
        <begin position="21"/>
        <end position="113"/>
    </location>
</feature>
<evidence type="ECO:0000313" key="9">
    <source>
        <dbReference type="EMBL" id="MDQ0214097.1"/>
    </source>
</evidence>
<evidence type="ECO:0000256" key="4">
    <source>
        <dbReference type="ARBA" id="ARBA00022989"/>
    </source>
</evidence>
<evidence type="ECO:0000256" key="2">
    <source>
        <dbReference type="ARBA" id="ARBA00022475"/>
    </source>
</evidence>
<dbReference type="Pfam" id="PF22819">
    <property type="entry name" value="TcaA_5th"/>
    <property type="match status" value="1"/>
</dbReference>
<dbReference type="PANTHER" id="PTHR40038">
    <property type="entry name" value="MEMBRANE-ASSOCIATED PROTEIN TCAA"/>
    <property type="match status" value="1"/>
</dbReference>
<dbReference type="EMBL" id="JAUSUC010000004">
    <property type="protein sequence ID" value="MDQ0214097.1"/>
    <property type="molecule type" value="Genomic_DNA"/>
</dbReference>
<evidence type="ECO:0000256" key="3">
    <source>
        <dbReference type="ARBA" id="ARBA00022692"/>
    </source>
</evidence>
<evidence type="ECO:0000256" key="5">
    <source>
        <dbReference type="ARBA" id="ARBA00023136"/>
    </source>
</evidence>
<dbReference type="Pfam" id="PF22813">
    <property type="entry name" value="TcaA_2nd"/>
    <property type="match status" value="1"/>
</dbReference>
<keyword evidence="2" id="KW-1003">Cell membrane</keyword>
<sequence>MSVFIIAISIHFYLANQYSSETMVKKFSDAVRSKDLKTAKMILGEHQKGDLTEEDVKGMISYIQDEWSSIDGLLMSAAKSHSEEPIIDSRGNKILQIVPGEKKFGLYHQYYLQPLRIEVQMKTNLDHVKVTDGKQMFNQLKEANTYETIGEYFPGTLKKVTASFKGEYANLTAETEIDFKEAKKNELKQKIKLNGAFIPISSNRDEALLFVNGRNSRASIKEINQLGPIATDGSVTIHAELRTANGMIKSNEVEVVGEEAIVLNFNEEDLLALQDRESSSIHEEEGSGDGEYYSGLASLVSEFMYASVDAYNYRDFSLVEGYMNPSGPIYKKTQEYIDYLDKKGIYEELLNVNFIQSEDTRNGVNITTQEEYKISYGNGSMKFKKFETKQHFRWIDGKLLAHELIYTKELYSKNM</sequence>
<keyword evidence="3" id="KW-0812">Transmembrane</keyword>
<dbReference type="Proteomes" id="UP001237207">
    <property type="component" value="Unassembled WGS sequence"/>
</dbReference>
<keyword evidence="10" id="KW-1185">Reference proteome</keyword>
<keyword evidence="4" id="KW-1133">Transmembrane helix</keyword>
<dbReference type="AlphaFoldDB" id="A0AAJ1WFL9"/>
<evidence type="ECO:0000259" key="6">
    <source>
        <dbReference type="Pfam" id="PF22813"/>
    </source>
</evidence>
<comment type="caution">
    <text evidence="9">The sequence shown here is derived from an EMBL/GenBank/DDBJ whole genome shotgun (WGS) entry which is preliminary data.</text>
</comment>
<accession>A0AAJ1WFL9</accession>
<comment type="subcellular location">
    <subcellularLocation>
        <location evidence="1">Cell membrane</location>
        <topology evidence="1">Single-pass membrane protein</topology>
    </subcellularLocation>
</comment>
<evidence type="ECO:0000259" key="7">
    <source>
        <dbReference type="Pfam" id="PF22819"/>
    </source>
</evidence>
<gene>
    <name evidence="9" type="ORF">J2S13_000493</name>
</gene>
<dbReference type="GO" id="GO:0005886">
    <property type="term" value="C:plasma membrane"/>
    <property type="evidence" value="ECO:0007669"/>
    <property type="project" value="UniProtKB-SubCell"/>
</dbReference>
<dbReference type="RefSeq" id="WP_307256087.1">
    <property type="nucleotide sequence ID" value="NZ_JAUSUC010000004.1"/>
</dbReference>
<organism evidence="9 10">
    <name type="scientific">Oikeobacillus pervagus</name>
    <dbReference type="NCBI Taxonomy" id="1325931"/>
    <lineage>
        <taxon>Bacteria</taxon>
        <taxon>Bacillati</taxon>
        <taxon>Bacillota</taxon>
        <taxon>Bacilli</taxon>
        <taxon>Bacillales</taxon>
        <taxon>Bacillaceae</taxon>
        <taxon>Oikeobacillus</taxon>
    </lineage>
</organism>
<reference evidence="9" key="1">
    <citation type="submission" date="2023-07" db="EMBL/GenBank/DDBJ databases">
        <title>Genomic Encyclopedia of Type Strains, Phase IV (KMG-IV): sequencing the most valuable type-strain genomes for metagenomic binning, comparative biology and taxonomic classification.</title>
        <authorList>
            <person name="Goeker M."/>
        </authorList>
    </citation>
    <scope>NUCLEOTIDE SEQUENCE</scope>
    <source>
        <strain evidence="9">DSM 23947</strain>
    </source>
</reference>
<keyword evidence="5" id="KW-0472">Membrane</keyword>
<feature type="domain" description="TcaA protein NTF2-like" evidence="7">
    <location>
        <begin position="296"/>
        <end position="389"/>
    </location>
</feature>
<dbReference type="InterPro" id="IPR054528">
    <property type="entry name" value="TcaA_5th"/>
</dbReference>
<evidence type="ECO:0000259" key="8">
    <source>
        <dbReference type="Pfam" id="PF22820"/>
    </source>
</evidence>
<dbReference type="Pfam" id="PF22820">
    <property type="entry name" value="TcaA_3rd_4th"/>
    <property type="match status" value="1"/>
</dbReference>
<protein>
    <submittedName>
        <fullName evidence="9">Membrane protein YvbJ</fullName>
    </submittedName>
</protein>
<feature type="domain" description="TcaA 4th" evidence="8">
    <location>
        <begin position="195"/>
        <end position="260"/>
    </location>
</feature>
<evidence type="ECO:0000313" key="10">
    <source>
        <dbReference type="Proteomes" id="UP001237207"/>
    </source>
</evidence>
<dbReference type="PANTHER" id="PTHR40038:SF1">
    <property type="entry name" value="MEMBRANE-ASSOCIATED PROTEIN TCAA"/>
    <property type="match status" value="1"/>
</dbReference>
<name>A0AAJ1WFL9_9BACI</name>
<dbReference type="InterPro" id="IPR054529">
    <property type="entry name" value="TcaA_2nd"/>
</dbReference>
<dbReference type="InterPro" id="IPR054530">
    <property type="entry name" value="TcaA_4th"/>
</dbReference>
<evidence type="ECO:0000256" key="1">
    <source>
        <dbReference type="ARBA" id="ARBA00004162"/>
    </source>
</evidence>